<dbReference type="InterPro" id="IPR042194">
    <property type="entry name" value="FHIPEP_1"/>
</dbReference>
<feature type="non-terminal residue" evidence="2">
    <location>
        <position position="80"/>
    </location>
</feature>
<dbReference type="Gene3D" id="3.40.30.60">
    <property type="entry name" value="FHIPEP family, domain 1"/>
    <property type="match status" value="1"/>
</dbReference>
<proteinExistence type="predicted"/>
<name>X1MA05_9ZZZZ</name>
<organism evidence="2">
    <name type="scientific">marine sediment metagenome</name>
    <dbReference type="NCBI Taxonomy" id="412755"/>
    <lineage>
        <taxon>unclassified sequences</taxon>
        <taxon>metagenomes</taxon>
        <taxon>ecological metagenomes</taxon>
    </lineage>
</organism>
<feature type="compositionally biased region" description="Basic and acidic residues" evidence="1">
    <location>
        <begin position="15"/>
        <end position="38"/>
    </location>
</feature>
<evidence type="ECO:0000256" key="1">
    <source>
        <dbReference type="SAM" id="MobiDB-lite"/>
    </source>
</evidence>
<feature type="region of interest" description="Disordered" evidence="1">
    <location>
        <begin position="1"/>
        <end position="38"/>
    </location>
</feature>
<comment type="caution">
    <text evidence="2">The sequence shown here is derived from an EMBL/GenBank/DDBJ whole genome shotgun (WGS) entry which is preliminary data.</text>
</comment>
<gene>
    <name evidence="2" type="ORF">S06H3_34252</name>
</gene>
<reference evidence="2" key="1">
    <citation type="journal article" date="2014" name="Front. Microbiol.">
        <title>High frequency of phylogenetically diverse reductive dehalogenase-homologous genes in deep subseafloor sedimentary metagenomes.</title>
        <authorList>
            <person name="Kawai M."/>
            <person name="Futagami T."/>
            <person name="Toyoda A."/>
            <person name="Takaki Y."/>
            <person name="Nishi S."/>
            <person name="Hori S."/>
            <person name="Arai W."/>
            <person name="Tsubouchi T."/>
            <person name="Morono Y."/>
            <person name="Uchiyama I."/>
            <person name="Ito T."/>
            <person name="Fujiyama A."/>
            <person name="Inagaki F."/>
            <person name="Takami H."/>
        </authorList>
    </citation>
    <scope>NUCLEOTIDE SEQUENCE</scope>
    <source>
        <strain evidence="2">Expedition CK06-06</strain>
    </source>
</reference>
<protein>
    <submittedName>
        <fullName evidence="2">Uncharacterized protein</fullName>
    </submittedName>
</protein>
<evidence type="ECO:0000313" key="2">
    <source>
        <dbReference type="EMBL" id="GAI28447.1"/>
    </source>
</evidence>
<dbReference type="EMBL" id="BARV01020537">
    <property type="protein sequence ID" value="GAI28447.1"/>
    <property type="molecule type" value="Genomic_DNA"/>
</dbReference>
<sequence>MTGKSETVLDNIAARSEKTRPGKLEDSEQPTKAEKQPVEDLLDIDRVSVQVGVRLISMVDPRKDSTIFDRIGALRRKFAQ</sequence>
<accession>X1MA05</accession>
<dbReference type="AlphaFoldDB" id="X1MA05"/>